<accession>A0A3R7BTL7</accession>
<dbReference type="GO" id="GO:0005975">
    <property type="term" value="P:carbohydrate metabolic process"/>
    <property type="evidence" value="ECO:0007669"/>
    <property type="project" value="InterPro"/>
</dbReference>
<evidence type="ECO:0000256" key="3">
    <source>
        <dbReference type="SAM" id="SignalP"/>
    </source>
</evidence>
<dbReference type="GO" id="GO:0005576">
    <property type="term" value="C:extracellular region"/>
    <property type="evidence" value="ECO:0007669"/>
    <property type="project" value="InterPro"/>
</dbReference>
<dbReference type="GO" id="GO:0030248">
    <property type="term" value="F:cellulose binding"/>
    <property type="evidence" value="ECO:0007669"/>
    <property type="project" value="InterPro"/>
</dbReference>
<dbReference type="Pfam" id="PF00734">
    <property type="entry name" value="CBM_1"/>
    <property type="match status" value="1"/>
</dbReference>
<comment type="caution">
    <text evidence="5">The sequence shown here is derived from an EMBL/GenBank/DDBJ whole genome shotgun (WGS) entry which is preliminary data.</text>
</comment>
<evidence type="ECO:0000313" key="6">
    <source>
        <dbReference type="Proteomes" id="UP000285712"/>
    </source>
</evidence>
<evidence type="ECO:0000256" key="2">
    <source>
        <dbReference type="SAM" id="MobiDB-lite"/>
    </source>
</evidence>
<dbReference type="EMBL" id="QUTG01000597">
    <property type="protein sequence ID" value="RHZ01828.1"/>
    <property type="molecule type" value="Genomic_DNA"/>
</dbReference>
<name>A0A3R7BTL7_APHAT</name>
<gene>
    <name evidence="5" type="ORF">DYB35_008286</name>
</gene>
<dbReference type="AlphaFoldDB" id="A0A3R7BTL7"/>
<evidence type="ECO:0000256" key="1">
    <source>
        <dbReference type="ARBA" id="ARBA00022729"/>
    </source>
</evidence>
<feature type="chain" id="PRO_5018676810" description="CBM1 domain-containing protein" evidence="3">
    <location>
        <begin position="20"/>
        <end position="403"/>
    </location>
</feature>
<feature type="region of interest" description="Disordered" evidence="2">
    <location>
        <begin position="313"/>
        <end position="366"/>
    </location>
</feature>
<dbReference type="InterPro" id="IPR000254">
    <property type="entry name" value="CBD"/>
</dbReference>
<sequence>MVHLTPLVLVFTLAGSVHGHGALLDPLPTWNTPYSDTSQFCGTMEGPSVLPGAAYNTSPQDNAAAFTREFQASSFKTLRDLVLANPSTCGSCGITNPNGTPRQINADGTVKWAHGSEGFISSHEGPCEVWCDTERVFQNDNCARNVAKGIVKIDVAKCKRASQLVVATIDGNVALPGENYNLSPQDNTIAFTRQLKKSSFASLRAFIDAQGNTGGECGLTRADGTPRSLPSDSKVKWAHGSEGFVLSHEGPCELWCDATRVYENDNCARNIPDGAMPINSSQCQGSEKLIMLWLPLHTSQWQVYKNCVRLTSGDGSSPVPPPSSSSGTPTMNPRPPSSSTPTSHGPKSTSPPSEEEAQPWQQCGGKTFNGPTRCVAQYACVSMNDWYSQCTPAADEAEETEDR</sequence>
<evidence type="ECO:0000259" key="4">
    <source>
        <dbReference type="PROSITE" id="PS51164"/>
    </source>
</evidence>
<dbReference type="SUPFAM" id="SSF57180">
    <property type="entry name" value="Cellulose-binding domain"/>
    <property type="match status" value="1"/>
</dbReference>
<dbReference type="Proteomes" id="UP000285712">
    <property type="component" value="Unassembled WGS sequence"/>
</dbReference>
<evidence type="ECO:0000313" key="5">
    <source>
        <dbReference type="EMBL" id="RHZ01828.1"/>
    </source>
</evidence>
<feature type="domain" description="CBM1" evidence="4">
    <location>
        <begin position="355"/>
        <end position="391"/>
    </location>
</feature>
<keyword evidence="1 3" id="KW-0732">Signal</keyword>
<dbReference type="PROSITE" id="PS51164">
    <property type="entry name" value="CBM1_2"/>
    <property type="match status" value="1"/>
</dbReference>
<protein>
    <recommendedName>
        <fullName evidence="4">CBM1 domain-containing protein</fullName>
    </recommendedName>
</protein>
<dbReference type="VEuPathDB" id="FungiDB:H257_11271"/>
<feature type="signal peptide" evidence="3">
    <location>
        <begin position="1"/>
        <end position="19"/>
    </location>
</feature>
<reference evidence="5 6" key="1">
    <citation type="submission" date="2018-08" db="EMBL/GenBank/DDBJ databases">
        <title>Aphanomyces genome sequencing and annotation.</title>
        <authorList>
            <person name="Minardi D."/>
            <person name="Oidtmann B."/>
            <person name="Van Der Giezen M."/>
            <person name="Studholme D.J."/>
        </authorList>
    </citation>
    <scope>NUCLEOTIDE SEQUENCE [LARGE SCALE GENOMIC DNA]</scope>
    <source>
        <strain evidence="5 6">Sv</strain>
    </source>
</reference>
<dbReference type="InterPro" id="IPR035971">
    <property type="entry name" value="CBD_sf"/>
</dbReference>
<organism evidence="5 6">
    <name type="scientific">Aphanomyces astaci</name>
    <name type="common">Crayfish plague agent</name>
    <dbReference type="NCBI Taxonomy" id="112090"/>
    <lineage>
        <taxon>Eukaryota</taxon>
        <taxon>Sar</taxon>
        <taxon>Stramenopiles</taxon>
        <taxon>Oomycota</taxon>
        <taxon>Saprolegniomycetes</taxon>
        <taxon>Saprolegniales</taxon>
        <taxon>Verrucalvaceae</taxon>
        <taxon>Aphanomyces</taxon>
    </lineage>
</organism>
<dbReference type="PROSITE" id="PS00562">
    <property type="entry name" value="CBM1_1"/>
    <property type="match status" value="1"/>
</dbReference>
<feature type="compositionally biased region" description="Low complexity" evidence="2">
    <location>
        <begin position="339"/>
        <end position="352"/>
    </location>
</feature>
<proteinExistence type="predicted"/>
<dbReference type="SMART" id="SM00236">
    <property type="entry name" value="fCBD"/>
    <property type="match status" value="1"/>
</dbReference>